<dbReference type="EMBL" id="MG601557">
    <property type="protein sequence ID" value="AYA49882.1"/>
    <property type="molecule type" value="mRNA"/>
</dbReference>
<dbReference type="AlphaFoldDB" id="A0A3Q8HIG1"/>
<reference evidence="4" key="1">
    <citation type="submission" date="2017-11" db="EMBL/GenBank/DDBJ databases">
        <authorList>
            <person name="Wang Y.-W."/>
            <person name="Wan P.-J."/>
            <person name="Li G.-Q."/>
        </authorList>
    </citation>
    <scope>NUCLEOTIDE SEQUENCE</scope>
</reference>
<dbReference type="PANTHER" id="PTHR10380:SF218">
    <property type="entry name" value="ADULT CUTICLE PROTEIN 65AA-RELATED"/>
    <property type="match status" value="1"/>
</dbReference>
<dbReference type="GO" id="GO:0062129">
    <property type="term" value="C:chitin-based extracellular matrix"/>
    <property type="evidence" value="ECO:0007669"/>
    <property type="project" value="TreeGrafter"/>
</dbReference>
<evidence type="ECO:0000256" key="2">
    <source>
        <dbReference type="PROSITE-ProRule" id="PRU00497"/>
    </source>
</evidence>
<sequence>MIKNVDTSDGFHHDQTGEERDVGTENEHPSVYGHYSYVGADGVTYYVEYLADKNGFQPAGEHLPKSAGVSRVGQLGIPSAAIASLAGGGLG</sequence>
<evidence type="ECO:0000256" key="3">
    <source>
        <dbReference type="SAM" id="MobiDB-lite"/>
    </source>
</evidence>
<organism evidence="4">
    <name type="scientific">Leptinotarsa decemlineata</name>
    <name type="common">Colorado potato beetle</name>
    <name type="synonym">Doryphora decemlineata</name>
    <dbReference type="NCBI Taxonomy" id="7539"/>
    <lineage>
        <taxon>Eukaryota</taxon>
        <taxon>Metazoa</taxon>
        <taxon>Ecdysozoa</taxon>
        <taxon>Arthropoda</taxon>
        <taxon>Hexapoda</taxon>
        <taxon>Insecta</taxon>
        <taxon>Pterygota</taxon>
        <taxon>Neoptera</taxon>
        <taxon>Endopterygota</taxon>
        <taxon>Coleoptera</taxon>
        <taxon>Polyphaga</taxon>
        <taxon>Cucujiformia</taxon>
        <taxon>Chrysomeloidea</taxon>
        <taxon>Chrysomelidae</taxon>
        <taxon>Chrysomelinae</taxon>
        <taxon>Doryphorini</taxon>
        <taxon>Leptinotarsa</taxon>
    </lineage>
</organism>
<dbReference type="GO" id="GO:0008010">
    <property type="term" value="F:structural constituent of chitin-based larval cuticle"/>
    <property type="evidence" value="ECO:0007669"/>
    <property type="project" value="TreeGrafter"/>
</dbReference>
<dbReference type="PROSITE" id="PS51155">
    <property type="entry name" value="CHIT_BIND_RR_2"/>
    <property type="match status" value="1"/>
</dbReference>
<dbReference type="PROSITE" id="PS00233">
    <property type="entry name" value="CHIT_BIND_RR_1"/>
    <property type="match status" value="1"/>
</dbReference>
<feature type="compositionally biased region" description="Basic and acidic residues" evidence="3">
    <location>
        <begin position="9"/>
        <end position="28"/>
    </location>
</feature>
<feature type="region of interest" description="Disordered" evidence="3">
    <location>
        <begin position="1"/>
        <end position="29"/>
    </location>
</feature>
<dbReference type="Pfam" id="PF00379">
    <property type="entry name" value="Chitin_bind_4"/>
    <property type="match status" value="1"/>
</dbReference>
<proteinExistence type="evidence at transcript level"/>
<accession>A0A3Q8HIG1</accession>
<name>A0A3Q8HIG1_LEPDE</name>
<protein>
    <submittedName>
        <fullName evidence="4">Cuticular protein 2</fullName>
    </submittedName>
</protein>
<keyword evidence="1 2" id="KW-0193">Cuticle</keyword>
<dbReference type="InterPro" id="IPR000618">
    <property type="entry name" value="Insect_cuticle"/>
</dbReference>
<dbReference type="InterPro" id="IPR031311">
    <property type="entry name" value="CHIT_BIND_RR_consensus"/>
</dbReference>
<evidence type="ECO:0000313" key="4">
    <source>
        <dbReference type="EMBL" id="AYA49882.1"/>
    </source>
</evidence>
<dbReference type="OrthoDB" id="6629557at2759"/>
<evidence type="ECO:0000256" key="1">
    <source>
        <dbReference type="ARBA" id="ARBA00022460"/>
    </source>
</evidence>
<dbReference type="InterPro" id="IPR050468">
    <property type="entry name" value="Cuticle_Struct_Prot"/>
</dbReference>
<dbReference type="PANTHER" id="PTHR10380">
    <property type="entry name" value="CUTICLE PROTEIN"/>
    <property type="match status" value="1"/>
</dbReference>